<comment type="caution">
    <text evidence="1">The sequence shown here is derived from an EMBL/GenBank/DDBJ whole genome shotgun (WGS) entry which is preliminary data.</text>
</comment>
<dbReference type="EMBL" id="BDDD01001972">
    <property type="protein sequence ID" value="GAV79392.1"/>
    <property type="molecule type" value="Genomic_DNA"/>
</dbReference>
<organism evidence="1 2">
    <name type="scientific">Cephalotus follicularis</name>
    <name type="common">Albany pitcher plant</name>
    <dbReference type="NCBI Taxonomy" id="3775"/>
    <lineage>
        <taxon>Eukaryota</taxon>
        <taxon>Viridiplantae</taxon>
        <taxon>Streptophyta</taxon>
        <taxon>Embryophyta</taxon>
        <taxon>Tracheophyta</taxon>
        <taxon>Spermatophyta</taxon>
        <taxon>Magnoliopsida</taxon>
        <taxon>eudicotyledons</taxon>
        <taxon>Gunneridae</taxon>
        <taxon>Pentapetalae</taxon>
        <taxon>rosids</taxon>
        <taxon>fabids</taxon>
        <taxon>Oxalidales</taxon>
        <taxon>Cephalotaceae</taxon>
        <taxon>Cephalotus</taxon>
    </lineage>
</organism>
<dbReference type="Proteomes" id="UP000187406">
    <property type="component" value="Unassembled WGS sequence"/>
</dbReference>
<protein>
    <submittedName>
        <fullName evidence="1">DUF4219 domain-containing protein</fullName>
    </submittedName>
</protein>
<dbReference type="InParanoid" id="A0A1Q3CH08"/>
<accession>A0A1Q3CH08</accession>
<keyword evidence="2" id="KW-1185">Reference proteome</keyword>
<dbReference type="AlphaFoldDB" id="A0A1Q3CH08"/>
<gene>
    <name evidence="1" type="ORF">CFOL_v3_22857</name>
</gene>
<name>A0A1Q3CH08_CEPFO</name>
<dbReference type="OrthoDB" id="8063676at2759"/>
<reference evidence="2" key="1">
    <citation type="submission" date="2016-04" db="EMBL/GenBank/DDBJ databases">
        <title>Cephalotus genome sequencing.</title>
        <authorList>
            <person name="Fukushima K."/>
            <person name="Hasebe M."/>
            <person name="Fang X."/>
        </authorList>
    </citation>
    <scope>NUCLEOTIDE SEQUENCE [LARGE SCALE GENOMIC DNA]</scope>
    <source>
        <strain evidence="2">cv. St1</strain>
    </source>
</reference>
<evidence type="ECO:0000313" key="1">
    <source>
        <dbReference type="EMBL" id="GAV79392.1"/>
    </source>
</evidence>
<proteinExistence type="predicted"/>
<evidence type="ECO:0000313" key="2">
    <source>
        <dbReference type="Proteomes" id="UP000187406"/>
    </source>
</evidence>
<sequence>MNSNQDSFVFCTPSYILKIPFSLSVLSKEVLIIAHQIQKKKKKKILMASSTSSSNYTLAFEREHYVYWSSEMETIFMAQDLWDVVEIGYNKGNKSENLKRDDNALRYI</sequence>